<reference evidence="2 3" key="1">
    <citation type="submission" date="2019-04" db="EMBL/GenBank/DDBJ databases">
        <authorList>
            <person name="Schori C."/>
            <person name="Ahrens C."/>
        </authorList>
    </citation>
    <scope>NUCLEOTIDE SEQUENCE [LARGE SCALE GENOMIC DNA]</scope>
    <source>
        <strain evidence="2 3">DSM 2950</strain>
    </source>
</reference>
<name>A0A7G5MTL5_9FIRM</name>
<dbReference type="PANTHER" id="PTHR46211">
    <property type="entry name" value="GLYCEROPHOSPHORYL DIESTER PHOSPHODIESTERASE"/>
    <property type="match status" value="1"/>
</dbReference>
<dbReference type="GO" id="GO:0006629">
    <property type="term" value="P:lipid metabolic process"/>
    <property type="evidence" value="ECO:0007669"/>
    <property type="project" value="InterPro"/>
</dbReference>
<gene>
    <name evidence="2" type="ORF">E5259_10340</name>
</gene>
<evidence type="ECO:0000313" key="2">
    <source>
        <dbReference type="EMBL" id="QMW77958.1"/>
    </source>
</evidence>
<dbReference type="Pfam" id="PF03009">
    <property type="entry name" value="GDPD"/>
    <property type="match status" value="1"/>
</dbReference>
<dbReference type="InterPro" id="IPR030395">
    <property type="entry name" value="GP_PDE_dom"/>
</dbReference>
<dbReference type="SUPFAM" id="SSF51695">
    <property type="entry name" value="PLC-like phosphodiesterases"/>
    <property type="match status" value="1"/>
</dbReference>
<dbReference type="GO" id="GO:0008081">
    <property type="term" value="F:phosphoric diester hydrolase activity"/>
    <property type="evidence" value="ECO:0007669"/>
    <property type="project" value="InterPro"/>
</dbReference>
<dbReference type="PROSITE" id="PS50007">
    <property type="entry name" value="PIPLC_X_DOMAIN"/>
    <property type="match status" value="1"/>
</dbReference>
<dbReference type="AlphaFoldDB" id="A0A7G5MTL5"/>
<organism evidence="2 3">
    <name type="scientific">Blautia producta</name>
    <dbReference type="NCBI Taxonomy" id="33035"/>
    <lineage>
        <taxon>Bacteria</taxon>
        <taxon>Bacillati</taxon>
        <taxon>Bacillota</taxon>
        <taxon>Clostridia</taxon>
        <taxon>Lachnospirales</taxon>
        <taxon>Lachnospiraceae</taxon>
        <taxon>Blautia</taxon>
    </lineage>
</organism>
<dbReference type="Proteomes" id="UP000515789">
    <property type="component" value="Chromosome"/>
</dbReference>
<dbReference type="EMBL" id="CP039126">
    <property type="protein sequence ID" value="QMW77958.1"/>
    <property type="molecule type" value="Genomic_DNA"/>
</dbReference>
<dbReference type="InterPro" id="IPR017946">
    <property type="entry name" value="PLC-like_Pdiesterase_TIM-brl"/>
</dbReference>
<evidence type="ECO:0000259" key="1">
    <source>
        <dbReference type="Pfam" id="PF03009"/>
    </source>
</evidence>
<dbReference type="GeneID" id="75050439"/>
<dbReference type="RefSeq" id="WP_018597388.1">
    <property type="nucleotide sequence ID" value="NZ_CABLBP010000006.1"/>
</dbReference>
<evidence type="ECO:0000313" key="3">
    <source>
        <dbReference type="Proteomes" id="UP000515789"/>
    </source>
</evidence>
<proteinExistence type="predicted"/>
<sequence>MKNGITLITAHSGADGTCENSMEFVYYALTTSADVLELDVRRDKDHNLVIAHDETDGGAVSLRDVFMVMRKHTEMRMNCDLKEYGLELPVLRLAEECGLSPEQILYSGSVRPLRMAEPCPWREVEVYWNVEECIPDFCGDTGPDHPKDISTESTAEKLVAACRVCGISTVNICEKFLNESFLSVMEKNGIGISAWTVNEPVRIRQLLGIGIRNITTRNLKEALMLRREGKVL</sequence>
<feature type="domain" description="GP-PDE" evidence="1">
    <location>
        <begin position="17"/>
        <end position="55"/>
    </location>
</feature>
<protein>
    <submittedName>
        <fullName evidence="2">Glycerophosphodiester phosphodiesterase</fullName>
    </submittedName>
</protein>
<accession>A0A7G5MTL5</accession>
<dbReference type="Gene3D" id="3.20.20.190">
    <property type="entry name" value="Phosphatidylinositol (PI) phosphodiesterase"/>
    <property type="match status" value="2"/>
</dbReference>
<dbReference type="CDD" id="cd08556">
    <property type="entry name" value="GDPD"/>
    <property type="match status" value="1"/>
</dbReference>
<dbReference type="PANTHER" id="PTHR46211:SF1">
    <property type="entry name" value="GLYCEROPHOSPHODIESTER PHOSPHODIESTERASE, CYTOPLASMIC"/>
    <property type="match status" value="1"/>
</dbReference>